<keyword evidence="2" id="KW-1185">Reference proteome</keyword>
<name>A0ACC1YEH8_MELAZ</name>
<organism evidence="1 2">
    <name type="scientific">Melia azedarach</name>
    <name type="common">Chinaberry tree</name>
    <dbReference type="NCBI Taxonomy" id="155640"/>
    <lineage>
        <taxon>Eukaryota</taxon>
        <taxon>Viridiplantae</taxon>
        <taxon>Streptophyta</taxon>
        <taxon>Embryophyta</taxon>
        <taxon>Tracheophyta</taxon>
        <taxon>Spermatophyta</taxon>
        <taxon>Magnoliopsida</taxon>
        <taxon>eudicotyledons</taxon>
        <taxon>Gunneridae</taxon>
        <taxon>Pentapetalae</taxon>
        <taxon>rosids</taxon>
        <taxon>malvids</taxon>
        <taxon>Sapindales</taxon>
        <taxon>Meliaceae</taxon>
        <taxon>Melia</taxon>
    </lineage>
</organism>
<evidence type="ECO:0000313" key="1">
    <source>
        <dbReference type="EMBL" id="KAJ4721891.1"/>
    </source>
</evidence>
<gene>
    <name evidence="1" type="ORF">OWV82_005487</name>
</gene>
<sequence>MQQQAEKLRRNMKREQQSECGVCGCSDKLLLHNVRHRGTYRRFCSNCILKAHQGLFCPICLQVYDGSPPPPHVRVMCVKCPSICHLSCVSSSSATTSSSFLCPPCSSPNFSFFNFNNKKVKVNGDGNSNDTNDDEKRIDVGSAKALVAAAKIAASSMSKAAAVARVEAERRVKEAALAKKRAREALEKLLYLAAEEKKGKSVRPRIGAEGNNNGGDKGSNGLYSQHQQNNRGMGN</sequence>
<proteinExistence type="predicted"/>
<reference evidence="1 2" key="1">
    <citation type="journal article" date="2023" name="Science">
        <title>Complex scaffold remodeling in plant triterpene biosynthesis.</title>
        <authorList>
            <person name="De La Pena R."/>
            <person name="Hodgson H."/>
            <person name="Liu J.C."/>
            <person name="Stephenson M.J."/>
            <person name="Martin A.C."/>
            <person name="Owen C."/>
            <person name="Harkess A."/>
            <person name="Leebens-Mack J."/>
            <person name="Jimenez L.E."/>
            <person name="Osbourn A."/>
            <person name="Sattely E.S."/>
        </authorList>
    </citation>
    <scope>NUCLEOTIDE SEQUENCE [LARGE SCALE GENOMIC DNA]</scope>
    <source>
        <strain evidence="2">cv. JPN11</strain>
        <tissue evidence="1">Leaf</tissue>
    </source>
</reference>
<dbReference type="Proteomes" id="UP001164539">
    <property type="component" value="Chromosome 3"/>
</dbReference>
<protein>
    <submittedName>
        <fullName evidence="1">DNA binding protein</fullName>
    </submittedName>
</protein>
<comment type="caution">
    <text evidence="1">The sequence shown here is derived from an EMBL/GenBank/DDBJ whole genome shotgun (WGS) entry which is preliminary data.</text>
</comment>
<accession>A0ACC1YEH8</accession>
<evidence type="ECO:0000313" key="2">
    <source>
        <dbReference type="Proteomes" id="UP001164539"/>
    </source>
</evidence>
<dbReference type="EMBL" id="CM051396">
    <property type="protein sequence ID" value="KAJ4721891.1"/>
    <property type="molecule type" value="Genomic_DNA"/>
</dbReference>